<keyword evidence="3" id="KW-1185">Reference proteome</keyword>
<evidence type="ECO:0000256" key="1">
    <source>
        <dbReference type="SAM" id="Phobius"/>
    </source>
</evidence>
<comment type="caution">
    <text evidence="2">The sequence shown here is derived from an EMBL/GenBank/DDBJ whole genome shotgun (WGS) entry which is preliminary data.</text>
</comment>
<dbReference type="EMBL" id="QBKT01000011">
    <property type="protein sequence ID" value="PTX58952.1"/>
    <property type="molecule type" value="Genomic_DNA"/>
</dbReference>
<evidence type="ECO:0000313" key="3">
    <source>
        <dbReference type="Proteomes" id="UP000244090"/>
    </source>
</evidence>
<reference evidence="2 3" key="1">
    <citation type="submission" date="2018-04" db="EMBL/GenBank/DDBJ databases">
        <title>Genomic Encyclopedia of Archaeal and Bacterial Type Strains, Phase II (KMG-II): from individual species to whole genera.</title>
        <authorList>
            <person name="Goeker M."/>
        </authorList>
    </citation>
    <scope>NUCLEOTIDE SEQUENCE [LARGE SCALE GENOMIC DNA]</scope>
    <source>
        <strain evidence="2 3">DSM 25731</strain>
    </source>
</reference>
<keyword evidence="1" id="KW-0812">Transmembrane</keyword>
<gene>
    <name evidence="2" type="ORF">C8N46_11121</name>
</gene>
<sequence>MNELNIVIIIAVLLCVRLGIRLIQKYPKSED</sequence>
<keyword evidence="1" id="KW-1133">Transmembrane helix</keyword>
<dbReference type="Proteomes" id="UP000244090">
    <property type="component" value="Unassembled WGS sequence"/>
</dbReference>
<proteinExistence type="predicted"/>
<protein>
    <submittedName>
        <fullName evidence="2">Uncharacterized protein</fullName>
    </submittedName>
</protein>
<dbReference type="AlphaFoldDB" id="A0A2T6BSA8"/>
<accession>A0A2T6BSA8</accession>
<name>A0A2T6BSA8_9FLAO</name>
<organism evidence="2 3">
    <name type="scientific">Kordia periserrulae</name>
    <dbReference type="NCBI Taxonomy" id="701523"/>
    <lineage>
        <taxon>Bacteria</taxon>
        <taxon>Pseudomonadati</taxon>
        <taxon>Bacteroidota</taxon>
        <taxon>Flavobacteriia</taxon>
        <taxon>Flavobacteriales</taxon>
        <taxon>Flavobacteriaceae</taxon>
        <taxon>Kordia</taxon>
    </lineage>
</organism>
<evidence type="ECO:0000313" key="2">
    <source>
        <dbReference type="EMBL" id="PTX58952.1"/>
    </source>
</evidence>
<keyword evidence="1" id="KW-0472">Membrane</keyword>
<feature type="transmembrane region" description="Helical" evidence="1">
    <location>
        <begin position="6"/>
        <end position="23"/>
    </location>
</feature>